<feature type="region of interest" description="Disordered" evidence="5">
    <location>
        <begin position="1"/>
        <end position="44"/>
    </location>
</feature>
<feature type="domain" description="SBNO alpha/beta" evidence="8">
    <location>
        <begin position="1565"/>
        <end position="1705"/>
    </location>
</feature>
<feature type="compositionally biased region" description="Basic and acidic residues" evidence="5">
    <location>
        <begin position="1074"/>
        <end position="1084"/>
    </location>
</feature>
<evidence type="ECO:0000256" key="4">
    <source>
        <dbReference type="ARBA" id="ARBA00023242"/>
    </source>
</evidence>
<dbReference type="InterPro" id="IPR026937">
    <property type="entry name" value="SBNO_Helicase_C_dom"/>
</dbReference>
<feature type="non-terminal residue" evidence="10">
    <location>
        <position position="1"/>
    </location>
</feature>
<keyword evidence="3" id="KW-0175">Coiled coil</keyword>
<feature type="compositionally biased region" description="Low complexity" evidence="5">
    <location>
        <begin position="215"/>
        <end position="224"/>
    </location>
</feature>
<evidence type="ECO:0000259" key="8">
    <source>
        <dbReference type="Pfam" id="PF25373"/>
    </source>
</evidence>
<dbReference type="GeneID" id="111597222"/>
<dbReference type="InterPro" id="IPR057332">
    <property type="entry name" value="SBNO_a/b_dom"/>
</dbReference>
<dbReference type="CTD" id="20622"/>
<organism evidence="9 10">
    <name type="scientific">Drosophila hydei</name>
    <name type="common">Fruit fly</name>
    <dbReference type="NCBI Taxonomy" id="7224"/>
    <lineage>
        <taxon>Eukaryota</taxon>
        <taxon>Metazoa</taxon>
        <taxon>Ecdysozoa</taxon>
        <taxon>Arthropoda</taxon>
        <taxon>Hexapoda</taxon>
        <taxon>Insecta</taxon>
        <taxon>Pterygota</taxon>
        <taxon>Neoptera</taxon>
        <taxon>Endopterygota</taxon>
        <taxon>Diptera</taxon>
        <taxon>Brachycera</taxon>
        <taxon>Muscomorpha</taxon>
        <taxon>Ephydroidea</taxon>
        <taxon>Drosophilidae</taxon>
        <taxon>Drosophila</taxon>
    </lineage>
</organism>
<dbReference type="GO" id="GO:0031490">
    <property type="term" value="F:chromatin DNA binding"/>
    <property type="evidence" value="ECO:0007669"/>
    <property type="project" value="TreeGrafter"/>
</dbReference>
<dbReference type="PANTHER" id="PTHR12706">
    <property type="entry name" value="STRAWBERRY NOTCH-RELATED"/>
    <property type="match status" value="1"/>
</dbReference>
<dbReference type="GO" id="GO:0006355">
    <property type="term" value="P:regulation of DNA-templated transcription"/>
    <property type="evidence" value="ECO:0007669"/>
    <property type="project" value="InterPro"/>
</dbReference>
<dbReference type="InterPro" id="IPR027417">
    <property type="entry name" value="P-loop_NTPase"/>
</dbReference>
<dbReference type="GO" id="GO:0009967">
    <property type="term" value="P:positive regulation of signal transduction"/>
    <property type="evidence" value="ECO:0007669"/>
    <property type="project" value="UniProtKB-ARBA"/>
</dbReference>
<keyword evidence="4" id="KW-0539">Nucleus</keyword>
<feature type="compositionally biased region" description="Acidic residues" evidence="5">
    <location>
        <begin position="1030"/>
        <end position="1073"/>
    </location>
</feature>
<sequence length="1777" mass="193170">TSKKRKIFLDADDNDDFDDDDSGSDFDDDEDPDQIEVPGGGRDLNTAVTYAQNIRSGVGINVAHKQTNSGPSGSRNSASSNISEAFLKLGNNSSIINNNNINSSSNNNVSSSISSSNVNNNNNVIKVNSISKPNSLLLSNNINSSSNNKIINNNSNSSSNSNNNIAVLRPTIVTHTAKSAIAGGKFTALPTTITTKVALTDKSLNNMPKKLTTGAAAASGANNTRIGTNGGYPGSSSSVGGSGGGGGGGGSGNNSVAGLSAASAYLNSGAGNYLNSLSTNDLMSLAAYVASKGSSTNSNNNLNSSSNSNNLNNNSTSSFFNNSGGASTSAASAANFNMAASLLAQMSYAGGATPMRTPFKPQPVGMAASVAAGATAKSSSAVGGATPQAAAAAAGGGGGGGMKVNTMMLEKLQKLISLNPEYLTSGIPNHVMTQLFMQPMRLPQQQQQQQQQQQLQLQNAAVANANAATAAAAAVYVQQEEDEVDYEEMGVAETYADYWPAKLKLGKKHPDAVVETASLSSVEPCDVYYKLSIPAETINSGQLSALQLESITYASQAHDHLLPDNSRAGFLIGDGAGVGKGRTIAGIIYENYLKGRKKALWISVSNDLKYDAERDLSDIGATRIEVHALNKFKYAKISSDANNNCKRGVIFSTYSALIGESNNKTGKYRSRFRQLLQWCGEDFEGLIIFDECHKAKNLCPVGSGKPTKTGQTVLELQQKLPKARVVYASATGASEPKNMAYMVRLGLWGQGTAFATFGDFITAVERRGVGAMEIVAMDMKLRGMYIARQLSFKGVSFKIEEVPLSKEFRKIYDQSVELWVEAMQKFTEAAELIDAESRMKKTMWGQFWSSHQRFFKYLCIAAKVNHAVLVARESIKYGKCVVIGLQSTGEARTLDQLERDDGELTDFVSTAKGVFQSFVERHFPAPDRNRINRILGLYDEVPAIKQEPHQTLNNNSSNNNNNNNSSSSVGGASSGIGGSSTASRSNRSKRKGSSSTTSGRKLKKKKRSGSWQYSDSDEEAAHTSSGDLDNNSDEAADSDDAYNEGNEDNNDDDDDDDENRNDDDDDDEDEDEDKHDNDSDRHSVASDCSSDFNPFFISGSDSDVDPWVNARSKKTSAKKTQKKAKKKKGKEAKSIKKEPNTATSTSSSNTNNNNNNSSNNNNNNAAMSATVVAALNAAKSRKPQQLSTQDKIQDLLQKKQELKGTMTPVGVNGVKLNYGPPPKDAIERACTMKEELLRKIERLGSRLPPNTLDQLIDELGGPDNVAEMTGRRGRVVQSDDGSIQYESRTESDVPLETLNITEKQRFMDGQKDVAIISEAASSGISLQSDRRVFNQRRRVHITLELPWSADRAIQQFGRTHRSNQVNAPEYIFLISDLAGERRFASTVAKRLESLGALTHGDRRATETRDLSQFNIDNKYGRQALETVMRTIMGYETPLVLPPTDYNGEFFKDIAGALVGVGIIVNSESHPGVLSLDKDYNNISKFLNRILGCPVDLQNRLFKYFTDTMSAIINQAKRGGRFDLGIVDLGAAGENVTRVRLMRFMRKHATGVAPTELHTVRVERGMIWQEAIDKYADLFNEHEGFYTSHQLRNQKRTAILVVVIEQQPAARNSAEADSSGSSKAQKKKSRSKKEIMCQIYRPNTGLQVRHESLAELEKKYRKVASEEAEPHWTEQYDASVHTCSHAYWNGNCRNVSLGNDCEVGLRQRLYHVLAGSVLSVWGRVEHILNTRSNSKMQVIRMKTTEGEKIVGTMIPKSCFEPLMNDLRSDSEKQEEFNY</sequence>
<dbReference type="PANTHER" id="PTHR12706:SF30">
    <property type="entry name" value="PROTEIN STRAWBERRY NOTCH-RELATED"/>
    <property type="match status" value="1"/>
</dbReference>
<dbReference type="RefSeq" id="XP_030080076.1">
    <property type="nucleotide sequence ID" value="XM_030224216.1"/>
</dbReference>
<gene>
    <name evidence="10" type="primary">LOC111597222</name>
</gene>
<accession>A0A6J2SSI3</accession>
<comment type="subcellular location">
    <subcellularLocation>
        <location evidence="1">Nucleus</location>
    </subcellularLocation>
</comment>
<dbReference type="OMA" id="VSQMWMN"/>
<comment type="similarity">
    <text evidence="2">Belongs to the SBNO family.</text>
</comment>
<dbReference type="KEGG" id="dhe:111597222"/>
<feature type="domain" description="Strawberry notch AAA" evidence="7">
    <location>
        <begin position="508"/>
        <end position="814"/>
    </location>
</feature>
<dbReference type="GO" id="GO:0005634">
    <property type="term" value="C:nucleus"/>
    <property type="evidence" value="ECO:0007669"/>
    <property type="project" value="UniProtKB-SubCell"/>
</dbReference>
<evidence type="ECO:0000256" key="1">
    <source>
        <dbReference type="ARBA" id="ARBA00004123"/>
    </source>
</evidence>
<feature type="compositionally biased region" description="Acidic residues" evidence="5">
    <location>
        <begin position="10"/>
        <end position="34"/>
    </location>
</feature>
<feature type="region of interest" description="Disordered" evidence="5">
    <location>
        <begin position="1610"/>
        <end position="1632"/>
    </location>
</feature>
<name>A0A6J2SSI3_DROHY</name>
<evidence type="ECO:0000259" key="6">
    <source>
        <dbReference type="Pfam" id="PF13871"/>
    </source>
</evidence>
<dbReference type="InterPro" id="IPR039187">
    <property type="entry name" value="SNO_AAA"/>
</dbReference>
<keyword evidence="9" id="KW-1185">Reference proteome</keyword>
<dbReference type="SUPFAM" id="SSF52540">
    <property type="entry name" value="P-loop containing nucleoside triphosphate hydrolases"/>
    <property type="match status" value="2"/>
</dbReference>
<dbReference type="InterPro" id="IPR026741">
    <property type="entry name" value="SNO"/>
</dbReference>
<dbReference type="Proteomes" id="UP000504633">
    <property type="component" value="Unplaced"/>
</dbReference>
<dbReference type="Pfam" id="PF25373">
    <property type="entry name" value="SBNO"/>
    <property type="match status" value="1"/>
</dbReference>
<reference evidence="10" key="1">
    <citation type="submission" date="2025-08" db="UniProtKB">
        <authorList>
            <consortium name="RefSeq"/>
        </authorList>
    </citation>
    <scope>IDENTIFICATION</scope>
    <source>
        <strain evidence="10">15085-1641.00</strain>
        <tissue evidence="10">Whole body</tissue>
    </source>
</reference>
<evidence type="ECO:0000313" key="10">
    <source>
        <dbReference type="RefSeq" id="XP_030080076.1"/>
    </source>
</evidence>
<dbReference type="Pfam" id="PF13871">
    <property type="entry name" value="Helicase_C_4"/>
    <property type="match status" value="1"/>
</dbReference>
<dbReference type="Gene3D" id="3.40.50.300">
    <property type="entry name" value="P-loop containing nucleotide triphosphate hydrolases"/>
    <property type="match status" value="2"/>
</dbReference>
<evidence type="ECO:0000256" key="3">
    <source>
        <dbReference type="ARBA" id="ARBA00023054"/>
    </source>
</evidence>
<evidence type="ECO:0000313" key="9">
    <source>
        <dbReference type="Proteomes" id="UP000504633"/>
    </source>
</evidence>
<feature type="compositionally biased region" description="Basic residues" evidence="5">
    <location>
        <begin position="1111"/>
        <end position="1130"/>
    </location>
</feature>
<dbReference type="GO" id="GO:0042393">
    <property type="term" value="F:histone binding"/>
    <property type="evidence" value="ECO:0007669"/>
    <property type="project" value="TreeGrafter"/>
</dbReference>
<evidence type="ECO:0000256" key="5">
    <source>
        <dbReference type="SAM" id="MobiDB-lite"/>
    </source>
</evidence>
<feature type="region of interest" description="Disordered" evidence="5">
    <location>
        <begin position="949"/>
        <end position="1164"/>
    </location>
</feature>
<protein>
    <submittedName>
        <fullName evidence="10">Protein strawberry notch</fullName>
    </submittedName>
</protein>
<evidence type="ECO:0000259" key="7">
    <source>
        <dbReference type="Pfam" id="PF13872"/>
    </source>
</evidence>
<evidence type="ECO:0000256" key="2">
    <source>
        <dbReference type="ARBA" id="ARBA00006992"/>
    </source>
</evidence>
<feature type="region of interest" description="Disordered" evidence="5">
    <location>
        <begin position="215"/>
        <end position="250"/>
    </location>
</feature>
<proteinExistence type="inferred from homology"/>
<dbReference type="OrthoDB" id="421838at2759"/>
<feature type="compositionally biased region" description="Low complexity" evidence="5">
    <location>
        <begin position="953"/>
        <end position="971"/>
    </location>
</feature>
<dbReference type="Pfam" id="PF13872">
    <property type="entry name" value="AAA_34"/>
    <property type="match status" value="1"/>
</dbReference>
<dbReference type="FunFam" id="3.40.50.300:FF:000282">
    <property type="entry name" value="Strawberry notch homolog 1 (Drosophila)"/>
    <property type="match status" value="1"/>
</dbReference>
<feature type="domain" description="Strawberry notch helicase C" evidence="6">
    <location>
        <begin position="1250"/>
        <end position="1527"/>
    </location>
</feature>
<feature type="compositionally biased region" description="Gly residues" evidence="5">
    <location>
        <begin position="240"/>
        <end position="250"/>
    </location>
</feature>
<feature type="compositionally biased region" description="Low complexity" evidence="5">
    <location>
        <begin position="1140"/>
        <end position="1164"/>
    </location>
</feature>